<dbReference type="PROSITE" id="PS51987">
    <property type="entry name" value="GS_CATALYTIC"/>
    <property type="match status" value="1"/>
</dbReference>
<feature type="domain" description="GS catalytic" evidence="2">
    <location>
        <begin position="1"/>
        <end position="121"/>
    </location>
</feature>
<evidence type="ECO:0000256" key="1">
    <source>
        <dbReference type="ARBA" id="ARBA00009897"/>
    </source>
</evidence>
<comment type="caution">
    <text evidence="3">The sequence shown here is derived from an EMBL/GenBank/DDBJ whole genome shotgun (WGS) entry which is preliminary data.</text>
</comment>
<name>X1BKI7_9ZZZZ</name>
<dbReference type="AlphaFoldDB" id="X1BKI7"/>
<dbReference type="PANTHER" id="PTHR43407:SF1">
    <property type="entry name" value="LENGSIN"/>
    <property type="match status" value="1"/>
</dbReference>
<evidence type="ECO:0000313" key="3">
    <source>
        <dbReference type="EMBL" id="GAG96424.1"/>
    </source>
</evidence>
<dbReference type="Pfam" id="PF00120">
    <property type="entry name" value="Gln-synt_C"/>
    <property type="match status" value="1"/>
</dbReference>
<dbReference type="EMBL" id="BART01019804">
    <property type="protein sequence ID" value="GAG96424.1"/>
    <property type="molecule type" value="Genomic_DNA"/>
</dbReference>
<accession>X1BKI7</accession>
<gene>
    <name evidence="3" type="ORF">S01H4_36954</name>
</gene>
<comment type="similarity">
    <text evidence="1">Belongs to the glutamine synthetase family.</text>
</comment>
<dbReference type="InterPro" id="IPR014746">
    <property type="entry name" value="Gln_synth/guanido_kin_cat_dom"/>
</dbReference>
<organism evidence="3">
    <name type="scientific">marine sediment metagenome</name>
    <dbReference type="NCBI Taxonomy" id="412755"/>
    <lineage>
        <taxon>unclassified sequences</taxon>
        <taxon>metagenomes</taxon>
        <taxon>ecological metagenomes</taxon>
    </lineage>
</organism>
<dbReference type="GO" id="GO:0004356">
    <property type="term" value="F:glutamine synthetase activity"/>
    <property type="evidence" value="ECO:0007669"/>
    <property type="project" value="InterPro"/>
</dbReference>
<dbReference type="Gene3D" id="3.30.590.10">
    <property type="entry name" value="Glutamine synthetase/guanido kinase, catalytic domain"/>
    <property type="match status" value="1"/>
</dbReference>
<dbReference type="PANTHER" id="PTHR43407">
    <property type="entry name" value="GLUTAMINE SYNTHETASE"/>
    <property type="match status" value="1"/>
</dbReference>
<dbReference type="SUPFAM" id="SSF55931">
    <property type="entry name" value="Glutamine synthetase/guanido kinase"/>
    <property type="match status" value="1"/>
</dbReference>
<evidence type="ECO:0000259" key="2">
    <source>
        <dbReference type="PROSITE" id="PS51987"/>
    </source>
</evidence>
<dbReference type="InterPro" id="IPR008146">
    <property type="entry name" value="Gln_synth_cat_dom"/>
</dbReference>
<protein>
    <recommendedName>
        <fullName evidence="2">GS catalytic domain-containing protein</fullName>
    </recommendedName>
</protein>
<proteinExistence type="inferred from homology"/>
<feature type="non-terminal residue" evidence="3">
    <location>
        <position position="1"/>
    </location>
</feature>
<dbReference type="GO" id="GO:0005737">
    <property type="term" value="C:cytoplasm"/>
    <property type="evidence" value="ECO:0007669"/>
    <property type="project" value="TreeGrafter"/>
</dbReference>
<sequence>FSSSEKAAVEFRSGDAMANPYLLFCVIIAAGKDGINRKLVPPEPRSEDVFHMTDEERNKHGIKMLPTTLKDALDCLEADTVILDAIGPGIAKNYIKLKRNEWIEYSNHIVTDWEWDMYKDL</sequence>
<dbReference type="GO" id="GO:0016020">
    <property type="term" value="C:membrane"/>
    <property type="evidence" value="ECO:0007669"/>
    <property type="project" value="TreeGrafter"/>
</dbReference>
<reference evidence="3" key="1">
    <citation type="journal article" date="2014" name="Front. Microbiol.">
        <title>High frequency of phylogenetically diverse reductive dehalogenase-homologous genes in deep subseafloor sedimentary metagenomes.</title>
        <authorList>
            <person name="Kawai M."/>
            <person name="Futagami T."/>
            <person name="Toyoda A."/>
            <person name="Takaki Y."/>
            <person name="Nishi S."/>
            <person name="Hori S."/>
            <person name="Arai W."/>
            <person name="Tsubouchi T."/>
            <person name="Morono Y."/>
            <person name="Uchiyama I."/>
            <person name="Ito T."/>
            <person name="Fujiyama A."/>
            <person name="Inagaki F."/>
            <person name="Takami H."/>
        </authorList>
    </citation>
    <scope>NUCLEOTIDE SEQUENCE</scope>
    <source>
        <strain evidence="3">Expedition CK06-06</strain>
    </source>
</reference>